<dbReference type="InterPro" id="IPR053733">
    <property type="entry name" value="Heme_Transport_Util_sf"/>
</dbReference>
<dbReference type="STRING" id="376427.SAMN04487954_102291"/>
<evidence type="ECO:0000313" key="2">
    <source>
        <dbReference type="Proteomes" id="UP000198525"/>
    </source>
</evidence>
<name>A0A1G8Q4Q4_9GAMM</name>
<evidence type="ECO:0000313" key="1">
    <source>
        <dbReference type="EMBL" id="SDI99506.1"/>
    </source>
</evidence>
<protein>
    <submittedName>
        <fullName evidence="1">Heme utilization protein HuvX</fullName>
    </submittedName>
</protein>
<organism evidence="1 2">
    <name type="scientific">Billgrantia gudaonensis</name>
    <dbReference type="NCBI Taxonomy" id="376427"/>
    <lineage>
        <taxon>Bacteria</taxon>
        <taxon>Pseudomonadati</taxon>
        <taxon>Pseudomonadota</taxon>
        <taxon>Gammaproteobacteria</taxon>
        <taxon>Oceanospirillales</taxon>
        <taxon>Halomonadaceae</taxon>
        <taxon>Billgrantia</taxon>
    </lineage>
</organism>
<proteinExistence type="predicted"/>
<dbReference type="InterPro" id="IPR010413">
    <property type="entry name" value="HutX-like"/>
</dbReference>
<dbReference type="RefSeq" id="WP_089683107.1">
    <property type="nucleotide sequence ID" value="NZ_FNES01000002.1"/>
</dbReference>
<reference evidence="1 2" key="1">
    <citation type="submission" date="2016-10" db="EMBL/GenBank/DDBJ databases">
        <authorList>
            <person name="de Groot N.N."/>
        </authorList>
    </citation>
    <scope>NUCLEOTIDE SEQUENCE [LARGE SCALE GENOMIC DNA]</scope>
    <source>
        <strain evidence="1 2">CGMCC 1.6133</strain>
    </source>
</reference>
<dbReference type="NCBIfam" id="TIGR04108">
    <property type="entry name" value="HutX"/>
    <property type="match status" value="1"/>
</dbReference>
<dbReference type="AlphaFoldDB" id="A0A1G8Q4Q4"/>
<sequence>MSHPQADATSRQGRLDALRQQLAESQDGILEALAVQHSLSLLEVVSCLPRHCWQRVSGEHFVEVLGELADWGALTTIVHTPDVILEYGGPFPEGKLGHGFYNLQGGHALGGHLKPDRCAAIVFLRRPFMGLETASVQFFNEEGDAMFKVYLGRDEARWLRADQLERFTALGQRLASAEAVGS</sequence>
<dbReference type="CDD" id="cd16829">
    <property type="entry name" value="ChuX_HutX-like"/>
    <property type="match status" value="1"/>
</dbReference>
<keyword evidence="2" id="KW-1185">Reference proteome</keyword>
<dbReference type="PIRSF" id="PIRSF030840">
    <property type="entry name" value="DUF1008"/>
    <property type="match status" value="1"/>
</dbReference>
<dbReference type="Gene3D" id="3.40.1570.10">
    <property type="entry name" value="HemS/ChuS/ChuX like domains"/>
    <property type="match status" value="1"/>
</dbReference>
<gene>
    <name evidence="1" type="ORF">SAMN04487954_102291</name>
</gene>
<dbReference type="EMBL" id="FNES01000002">
    <property type="protein sequence ID" value="SDI99506.1"/>
    <property type="molecule type" value="Genomic_DNA"/>
</dbReference>
<dbReference type="Proteomes" id="UP000198525">
    <property type="component" value="Unassembled WGS sequence"/>
</dbReference>
<dbReference type="Pfam" id="PF06228">
    <property type="entry name" value="ChuX_HutX"/>
    <property type="match status" value="1"/>
</dbReference>
<dbReference type="SUPFAM" id="SSF144064">
    <property type="entry name" value="Heme iron utilization protein-like"/>
    <property type="match status" value="1"/>
</dbReference>
<accession>A0A1G8Q4Q4</accession>
<dbReference type="OrthoDB" id="8781266at2"/>